<keyword evidence="5" id="KW-0863">Zinc-finger</keyword>
<dbReference type="GO" id="GO:0048284">
    <property type="term" value="P:organelle fusion"/>
    <property type="evidence" value="ECO:0007669"/>
    <property type="project" value="TreeGrafter"/>
</dbReference>
<evidence type="ECO:0000256" key="6">
    <source>
        <dbReference type="ARBA" id="ARBA00022833"/>
    </source>
</evidence>
<organism evidence="12">
    <name type="scientific">Menopon gallinae</name>
    <name type="common">poultry shaft louse</name>
    <dbReference type="NCBI Taxonomy" id="328185"/>
    <lineage>
        <taxon>Eukaryota</taxon>
        <taxon>Metazoa</taxon>
        <taxon>Ecdysozoa</taxon>
        <taxon>Arthropoda</taxon>
        <taxon>Hexapoda</taxon>
        <taxon>Insecta</taxon>
        <taxon>Pterygota</taxon>
        <taxon>Neoptera</taxon>
        <taxon>Paraneoptera</taxon>
        <taxon>Psocodea</taxon>
        <taxon>Troctomorpha</taxon>
        <taxon>Phthiraptera</taxon>
        <taxon>Amblycera</taxon>
        <taxon>Menoponidae</taxon>
        <taxon>Menopon</taxon>
    </lineage>
</organism>
<dbReference type="GO" id="GO:0006886">
    <property type="term" value="P:intracellular protein transport"/>
    <property type="evidence" value="ECO:0007669"/>
    <property type="project" value="UniProtKB-UniRule"/>
</dbReference>
<evidence type="ECO:0000256" key="4">
    <source>
        <dbReference type="ARBA" id="ARBA00022723"/>
    </source>
</evidence>
<keyword evidence="9" id="KW-0175">Coiled coil</keyword>
<keyword evidence="4" id="KW-0479">Metal-binding</keyword>
<evidence type="ECO:0000313" key="12">
    <source>
        <dbReference type="EMBL" id="KAL0278891.1"/>
    </source>
</evidence>
<evidence type="ECO:0000256" key="3">
    <source>
        <dbReference type="ARBA" id="ARBA00017338"/>
    </source>
</evidence>
<dbReference type="AlphaFoldDB" id="A0AAW2IAV3"/>
<proteinExistence type="inferred from homology"/>
<feature type="repeat" description="CHCR" evidence="8">
    <location>
        <begin position="629"/>
        <end position="785"/>
    </location>
</feature>
<reference evidence="12" key="1">
    <citation type="journal article" date="2024" name="Gigascience">
        <title>Chromosome-level genome of the poultry shaft louse Menopon gallinae provides insight into the host-switching and adaptive evolution of parasitic lice.</title>
        <authorList>
            <person name="Xu Y."/>
            <person name="Ma L."/>
            <person name="Liu S."/>
            <person name="Liang Y."/>
            <person name="Liu Q."/>
            <person name="He Z."/>
            <person name="Tian L."/>
            <person name="Duan Y."/>
            <person name="Cai W."/>
            <person name="Li H."/>
            <person name="Song F."/>
        </authorList>
    </citation>
    <scope>NUCLEOTIDE SEQUENCE</scope>
    <source>
        <strain evidence="12">Cailab_2023a</strain>
    </source>
</reference>
<dbReference type="InterPro" id="IPR013083">
    <property type="entry name" value="Znf_RING/FYVE/PHD"/>
</dbReference>
<comment type="subcellular location">
    <subcellularLocation>
        <location evidence="1">Late endosome membrane</location>
        <topology evidence="1">Peripheral membrane protein</topology>
        <orientation evidence="1">Cytoplasmic side</orientation>
    </subcellularLocation>
</comment>
<keyword evidence="6" id="KW-0862">Zinc</keyword>
<dbReference type="InterPro" id="IPR058919">
    <property type="entry name" value="Pep3/Vps18_RING_C"/>
</dbReference>
<accession>A0AAW2IAV3</accession>
<evidence type="ECO:0000256" key="2">
    <source>
        <dbReference type="ARBA" id="ARBA00010454"/>
    </source>
</evidence>
<dbReference type="SUPFAM" id="SSF57850">
    <property type="entry name" value="RING/U-box"/>
    <property type="match status" value="1"/>
</dbReference>
<gene>
    <name evidence="12" type="ORF">PYX00_000572</name>
</gene>
<comment type="similarity">
    <text evidence="2">Belongs to the VPS18 family.</text>
</comment>
<dbReference type="GO" id="GO:0030674">
    <property type="term" value="F:protein-macromolecule adaptor activity"/>
    <property type="evidence" value="ECO:0007669"/>
    <property type="project" value="TreeGrafter"/>
</dbReference>
<evidence type="ECO:0000256" key="7">
    <source>
        <dbReference type="ARBA" id="ARBA00023136"/>
    </source>
</evidence>
<feature type="domain" description="Pep3/Vps18 RING C-terminal" evidence="11">
    <location>
        <begin position="863"/>
        <end position="954"/>
    </location>
</feature>
<feature type="coiled-coil region" evidence="9">
    <location>
        <begin position="815"/>
        <end position="849"/>
    </location>
</feature>
<dbReference type="Pfam" id="PF00637">
    <property type="entry name" value="Clathrin"/>
    <property type="match status" value="1"/>
</dbReference>
<evidence type="ECO:0000256" key="9">
    <source>
        <dbReference type="SAM" id="Coils"/>
    </source>
</evidence>
<evidence type="ECO:0000256" key="1">
    <source>
        <dbReference type="ARBA" id="ARBA00004492"/>
    </source>
</evidence>
<dbReference type="Pfam" id="PF26148">
    <property type="entry name" value="VPS18_RING_C"/>
    <property type="match status" value="1"/>
</dbReference>
<evidence type="ECO:0000259" key="10">
    <source>
        <dbReference type="Pfam" id="PF05131"/>
    </source>
</evidence>
<dbReference type="GO" id="GO:0008333">
    <property type="term" value="P:endosome to lysosome transport"/>
    <property type="evidence" value="ECO:0007669"/>
    <property type="project" value="TreeGrafter"/>
</dbReference>
<dbReference type="PANTHER" id="PTHR23323">
    <property type="entry name" value="VACUOLAR PROTEIN SORTING-ASSOCIATED PROTEIN"/>
    <property type="match status" value="1"/>
</dbReference>
<dbReference type="Gene3D" id="3.30.40.10">
    <property type="entry name" value="Zinc/RING finger domain, C3HC4 (zinc finger)"/>
    <property type="match status" value="1"/>
</dbReference>
<evidence type="ECO:0000256" key="5">
    <source>
        <dbReference type="ARBA" id="ARBA00022771"/>
    </source>
</evidence>
<protein>
    <recommendedName>
        <fullName evidence="3">Vacuolar protein sorting-associated protein 18 homolog</fullName>
    </recommendedName>
</protein>
<dbReference type="GO" id="GO:0008270">
    <property type="term" value="F:zinc ion binding"/>
    <property type="evidence" value="ECO:0007669"/>
    <property type="project" value="UniProtKB-KW"/>
</dbReference>
<dbReference type="InterPro" id="IPR007810">
    <property type="entry name" value="Pep3/Vps18_beta-prop"/>
</dbReference>
<dbReference type="EMBL" id="JARGDH010000001">
    <property type="protein sequence ID" value="KAL0278891.1"/>
    <property type="molecule type" value="Genomic_DNA"/>
</dbReference>
<dbReference type="PROSITE" id="PS50236">
    <property type="entry name" value="CHCR"/>
    <property type="match status" value="1"/>
</dbReference>
<dbReference type="GO" id="GO:0006904">
    <property type="term" value="P:vesicle docking involved in exocytosis"/>
    <property type="evidence" value="ECO:0007669"/>
    <property type="project" value="TreeGrafter"/>
</dbReference>
<comment type="caution">
    <text evidence="12">The sequence shown here is derived from an EMBL/GenBank/DDBJ whole genome shotgun (WGS) entry which is preliminary data.</text>
</comment>
<name>A0AAW2IAV3_9NEOP</name>
<dbReference type="GO" id="GO:0031902">
    <property type="term" value="C:late endosome membrane"/>
    <property type="evidence" value="ECO:0007669"/>
    <property type="project" value="UniProtKB-SubCell"/>
</dbReference>
<dbReference type="PANTHER" id="PTHR23323:SF26">
    <property type="entry name" value="VACUOLAR PROTEIN SORTING-ASSOCIATED PROTEIN 18 HOMOLOG"/>
    <property type="match status" value="1"/>
</dbReference>
<evidence type="ECO:0000259" key="11">
    <source>
        <dbReference type="Pfam" id="PF26148"/>
    </source>
</evidence>
<dbReference type="GO" id="GO:0007040">
    <property type="term" value="P:lysosome organization"/>
    <property type="evidence" value="ECO:0007669"/>
    <property type="project" value="TreeGrafter"/>
</dbReference>
<dbReference type="InterPro" id="IPR000547">
    <property type="entry name" value="Clathrin_H-chain/VPS_repeat"/>
</dbReference>
<feature type="domain" description="Pep3/Vps18 beta-propeller" evidence="10">
    <location>
        <begin position="50"/>
        <end position="402"/>
    </location>
</feature>
<evidence type="ECO:0000256" key="8">
    <source>
        <dbReference type="PROSITE-ProRule" id="PRU01006"/>
    </source>
</evidence>
<keyword evidence="7" id="KW-0472">Membrane</keyword>
<dbReference type="GO" id="GO:0007032">
    <property type="term" value="P:endosome organization"/>
    <property type="evidence" value="ECO:0007669"/>
    <property type="project" value="TreeGrafter"/>
</dbReference>
<sequence>MFQRHHNPELRFYSIMANILDQYEEASQRYGMSTSQSQPGFLEAKEDEPPMFSKKRVNFSPTDKITFIAASSDIVIIIMANNILLRINLRQPDHPEEIDLSKYTTNVKLTGLYVDPTGQHTILSSTPKIADHQPELFYLPRNSTKLKTLSKIRWQEVTAVAWNYSNSSRTSSGAILLGTSKGLIYETEITSESDSIFQGSLEEYWKQVFDIGQGTNTIITGIHICQLAGKNKCIIFVTTSNKIYQFKGSYTDDKPALQQIFKTYLNVPEKCEVIESLSPFSKLDFFYSNIKDPPKRFGWLTGNGLYYGQIDPQNNEEILLDNCDFLKYPGETGEVPVSFALTEFHVLLLYVDHVKGISLLNQQIIFEDYYNESYGRLVNMIKEPSKGAIWAFTEKNVFTYKIIQEDRNVWQIYTERGEYELAKNYCKGNLLYIDQVNLKQAEKLFQDGDYESSAFYYSQAMSVSFEEIALKFLLISEINSLKTFLKFKLKNLKREDKTQITMVVIWLIELYLGQLGNLREKNQYDTKEYETIQSEFEDFMSQTEVSECIQNNKGTVYDLMATHGDKRNFIQLTIANQDFERVIRHHIYKDNYMVALSALKKAGSARRDLYYQFAPTLIQNIPKELIKELIDQGKALNPTKLLPALLLAKESPEASLGAIEYLEFAVYKLKTTDQALHNYLLSLYAKYKPDKLIHYLNKQGKEASAVHYDIHYALRLCQDRGLTEACVQLSALLGLWESAIDLALTVSVDLAIETANHHQSDPELLKRLWLKIAEHVVKDKDDIKSAMMFLKKSEILNIEDILPFFSDFVTIDDFKDAICTSLKEYNQHIQDLKEEMEEASKSAEVILKKVAAFKHRYSVIKSSDTCSLCELQLLLRPFYIFPCGHYFHSDCLTTELLPLLPIEVRNQLLDLQKRLNPLSSVAQTGENSNKESIKNSIDNIVANECYFCGDYMIESIDKPFILESEYGRVMKEWE</sequence>
<dbReference type="Pfam" id="PF05131">
    <property type="entry name" value="Pep3_Vps18"/>
    <property type="match status" value="1"/>
</dbReference>
<dbReference type="GO" id="GO:0030897">
    <property type="term" value="C:HOPS complex"/>
    <property type="evidence" value="ECO:0007669"/>
    <property type="project" value="TreeGrafter"/>
</dbReference>
<dbReference type="InterPro" id="IPR055358">
    <property type="entry name" value="CHCR"/>
</dbReference>